<feature type="transmembrane region" description="Helical" evidence="1">
    <location>
        <begin position="49"/>
        <end position="69"/>
    </location>
</feature>
<comment type="caution">
    <text evidence="2">The sequence shown here is derived from an EMBL/GenBank/DDBJ whole genome shotgun (WGS) entry which is preliminary data.</text>
</comment>
<dbReference type="AlphaFoldDB" id="A0A0F9ANI5"/>
<evidence type="ECO:0008006" key="3">
    <source>
        <dbReference type="Google" id="ProtNLM"/>
    </source>
</evidence>
<reference evidence="2" key="1">
    <citation type="journal article" date="2015" name="Nature">
        <title>Complex archaea that bridge the gap between prokaryotes and eukaryotes.</title>
        <authorList>
            <person name="Spang A."/>
            <person name="Saw J.H."/>
            <person name="Jorgensen S.L."/>
            <person name="Zaremba-Niedzwiedzka K."/>
            <person name="Martijn J."/>
            <person name="Lind A.E."/>
            <person name="van Eijk R."/>
            <person name="Schleper C."/>
            <person name="Guy L."/>
            <person name="Ettema T.J."/>
        </authorList>
    </citation>
    <scope>NUCLEOTIDE SEQUENCE</scope>
</reference>
<protein>
    <recommendedName>
        <fullName evidence="3">DUF4345 domain-containing protein</fullName>
    </recommendedName>
</protein>
<gene>
    <name evidence="2" type="ORF">LCGC14_2548560</name>
</gene>
<keyword evidence="1" id="KW-0812">Transmembrane</keyword>
<feature type="transmembrane region" description="Helical" evidence="1">
    <location>
        <begin position="76"/>
        <end position="97"/>
    </location>
</feature>
<proteinExistence type="predicted"/>
<evidence type="ECO:0000313" key="2">
    <source>
        <dbReference type="EMBL" id="KKL11164.1"/>
    </source>
</evidence>
<dbReference type="EMBL" id="LAZR01041765">
    <property type="protein sequence ID" value="KKL11164.1"/>
    <property type="molecule type" value="Genomic_DNA"/>
</dbReference>
<feature type="transmembrane region" description="Helical" evidence="1">
    <location>
        <begin position="103"/>
        <end position="124"/>
    </location>
</feature>
<keyword evidence="1" id="KW-1133">Transmembrane helix</keyword>
<name>A0A0F9ANI5_9ZZZZ</name>
<organism evidence="2">
    <name type="scientific">marine sediment metagenome</name>
    <dbReference type="NCBI Taxonomy" id="412755"/>
    <lineage>
        <taxon>unclassified sequences</taxon>
        <taxon>metagenomes</taxon>
        <taxon>ecological metagenomes</taxon>
    </lineage>
</organism>
<evidence type="ECO:0000256" key="1">
    <source>
        <dbReference type="SAM" id="Phobius"/>
    </source>
</evidence>
<accession>A0A0F9ANI5</accession>
<sequence>MKICLWIAGVGCLLSVFGIFLPISAWESVAKYFGIESLHLPDSPLVEYAVRLMSATYAAAGVFYIILALRPMEYGLLVPFSGLAAVFVGVVCAITGLAVGMPLLWFLGDSTSCTVLGVLILVFWRLARR</sequence>
<keyword evidence="1" id="KW-0472">Membrane</keyword>